<accession>A0A015KWQ1</accession>
<evidence type="ECO:0008006" key="3">
    <source>
        <dbReference type="Google" id="ProtNLM"/>
    </source>
</evidence>
<gene>
    <name evidence="1" type="ORF">RirG_142610</name>
</gene>
<sequence>MPNNKASGLSKISYEILKHLFRDALEFSLLLANSCLLRDDIPADWREAVVYLIPKSHDFDVKLKNTCPITLLETVRKYVVKVITNRLSHLLANNKILQGRNFAGLPGGSTDIPIKMLNAIIHQHKYDSSDDQDLWIVSQNISKAFNSMDLNMLNKLAL</sequence>
<reference evidence="1 2" key="1">
    <citation type="submission" date="2014-02" db="EMBL/GenBank/DDBJ databases">
        <title>Single nucleus genome sequencing reveals high similarity among nuclei of an endomycorrhizal fungus.</title>
        <authorList>
            <person name="Lin K."/>
            <person name="Geurts R."/>
            <person name="Zhang Z."/>
            <person name="Limpens E."/>
            <person name="Saunders D.G."/>
            <person name="Mu D."/>
            <person name="Pang E."/>
            <person name="Cao H."/>
            <person name="Cha H."/>
            <person name="Lin T."/>
            <person name="Zhou Q."/>
            <person name="Shang Y."/>
            <person name="Li Y."/>
            <person name="Ivanov S."/>
            <person name="Sharma T."/>
            <person name="Velzen R.V."/>
            <person name="Ruijter N.D."/>
            <person name="Aanen D.K."/>
            <person name="Win J."/>
            <person name="Kamoun S."/>
            <person name="Bisseling T."/>
            <person name="Huang S."/>
        </authorList>
    </citation>
    <scope>NUCLEOTIDE SEQUENCE [LARGE SCALE GENOMIC DNA]</scope>
    <source>
        <strain evidence="2">DAOM197198w</strain>
    </source>
</reference>
<dbReference type="Proteomes" id="UP000022910">
    <property type="component" value="Unassembled WGS sequence"/>
</dbReference>
<organism evidence="1 2">
    <name type="scientific">Rhizophagus irregularis (strain DAOM 197198w)</name>
    <name type="common">Glomus intraradices</name>
    <dbReference type="NCBI Taxonomy" id="1432141"/>
    <lineage>
        <taxon>Eukaryota</taxon>
        <taxon>Fungi</taxon>
        <taxon>Fungi incertae sedis</taxon>
        <taxon>Mucoromycota</taxon>
        <taxon>Glomeromycotina</taxon>
        <taxon>Glomeromycetes</taxon>
        <taxon>Glomerales</taxon>
        <taxon>Glomeraceae</taxon>
        <taxon>Rhizophagus</taxon>
    </lineage>
</organism>
<comment type="caution">
    <text evidence="1">The sequence shown here is derived from an EMBL/GenBank/DDBJ whole genome shotgun (WGS) entry which is preliminary data.</text>
</comment>
<keyword evidence="2" id="KW-1185">Reference proteome</keyword>
<evidence type="ECO:0000313" key="1">
    <source>
        <dbReference type="EMBL" id="EXX64446.1"/>
    </source>
</evidence>
<dbReference type="EMBL" id="JEMT01023197">
    <property type="protein sequence ID" value="EXX64446.1"/>
    <property type="molecule type" value="Genomic_DNA"/>
</dbReference>
<name>A0A015KWQ1_RHIIW</name>
<proteinExistence type="predicted"/>
<dbReference type="HOGENOM" id="CLU_002435_7_1_1"/>
<dbReference type="OrthoDB" id="2430179at2759"/>
<protein>
    <recommendedName>
        <fullName evidence="3">Reverse transcriptase domain-containing protein</fullName>
    </recommendedName>
</protein>
<dbReference type="AlphaFoldDB" id="A0A015KWQ1"/>
<dbReference type="PANTHER" id="PTHR19446">
    <property type="entry name" value="REVERSE TRANSCRIPTASES"/>
    <property type="match status" value="1"/>
</dbReference>
<evidence type="ECO:0000313" key="2">
    <source>
        <dbReference type="Proteomes" id="UP000022910"/>
    </source>
</evidence>